<dbReference type="OrthoDB" id="9801958at2"/>
<dbReference type="InterPro" id="IPR027417">
    <property type="entry name" value="P-loop_NTPase"/>
</dbReference>
<dbReference type="Pfam" id="PF00005">
    <property type="entry name" value="ABC_tran"/>
    <property type="match status" value="1"/>
</dbReference>
<dbReference type="PANTHER" id="PTHR42788:SF13">
    <property type="entry name" value="ALIPHATIC SULFONATES IMPORT ATP-BINDING PROTEIN SSUB"/>
    <property type="match status" value="1"/>
</dbReference>
<dbReference type="GO" id="GO:0016887">
    <property type="term" value="F:ATP hydrolysis activity"/>
    <property type="evidence" value="ECO:0007669"/>
    <property type="project" value="InterPro"/>
</dbReference>
<gene>
    <name evidence="5" type="ORF">SAMN05444401_0616</name>
</gene>
<keyword evidence="6" id="KW-1185">Reference proteome</keyword>
<dbReference type="STRING" id="1121298.SAMN05444401_0616"/>
<evidence type="ECO:0000259" key="4">
    <source>
        <dbReference type="PROSITE" id="PS50893"/>
    </source>
</evidence>
<dbReference type="Gene3D" id="3.40.50.300">
    <property type="entry name" value="P-loop containing nucleotide triphosphate hydrolases"/>
    <property type="match status" value="1"/>
</dbReference>
<dbReference type="PROSITE" id="PS50893">
    <property type="entry name" value="ABC_TRANSPORTER_2"/>
    <property type="match status" value="1"/>
</dbReference>
<dbReference type="GO" id="GO:0005524">
    <property type="term" value="F:ATP binding"/>
    <property type="evidence" value="ECO:0007669"/>
    <property type="project" value="UniProtKB-KW"/>
</dbReference>
<sequence length="251" mass="28305">MIEVKELSVSYTGDKTNTRVLNNINLRLNKGEIVAIIGPSGCGKSTLINCMSGILGSYEGTITIDEESLNPKQHSIGLIPQNYGLLSWKNVYDNATLSLKIKKKNNISQEYKVFIDNILESLSLKPLLKRFPNELSGGQKQRVSIARAFIMKPDLLLMDEPFSALDALTREDTQELFLQLWKSYRPTTMFITHSIEEAVYLGGKIIILSSSPSSIVKIIDNPLFGMRNFKDKNEYLDTTSLIRKIIKEGWK</sequence>
<evidence type="ECO:0000256" key="3">
    <source>
        <dbReference type="ARBA" id="ARBA00022840"/>
    </source>
</evidence>
<dbReference type="PROSITE" id="PS00211">
    <property type="entry name" value="ABC_TRANSPORTER_1"/>
    <property type="match status" value="1"/>
</dbReference>
<keyword evidence="3 5" id="KW-0067">ATP-binding</keyword>
<evidence type="ECO:0000256" key="2">
    <source>
        <dbReference type="ARBA" id="ARBA00022741"/>
    </source>
</evidence>
<dbReference type="InterPro" id="IPR050166">
    <property type="entry name" value="ABC_transporter_ATP-bind"/>
</dbReference>
<dbReference type="InterPro" id="IPR003593">
    <property type="entry name" value="AAA+_ATPase"/>
</dbReference>
<dbReference type="InterPro" id="IPR003439">
    <property type="entry name" value="ABC_transporter-like_ATP-bd"/>
</dbReference>
<keyword evidence="2" id="KW-0547">Nucleotide-binding</keyword>
<dbReference type="RefSeq" id="WP_073003733.1">
    <property type="nucleotide sequence ID" value="NZ_FQZO01000001.1"/>
</dbReference>
<accession>A0A1M6B3J9</accession>
<evidence type="ECO:0000313" key="5">
    <source>
        <dbReference type="EMBL" id="SHI43237.1"/>
    </source>
</evidence>
<name>A0A1M6B3J9_9CLOT</name>
<proteinExistence type="predicted"/>
<reference evidence="5 6" key="1">
    <citation type="submission" date="2016-11" db="EMBL/GenBank/DDBJ databases">
        <authorList>
            <person name="Jaros S."/>
            <person name="Januszkiewicz K."/>
            <person name="Wedrychowicz H."/>
        </authorList>
    </citation>
    <scope>NUCLEOTIDE SEQUENCE [LARGE SCALE GENOMIC DNA]</scope>
    <source>
        <strain evidence="5 6">DSM 21864</strain>
    </source>
</reference>
<organism evidence="5 6">
    <name type="scientific">Clostridium amylolyticum</name>
    <dbReference type="NCBI Taxonomy" id="1121298"/>
    <lineage>
        <taxon>Bacteria</taxon>
        <taxon>Bacillati</taxon>
        <taxon>Bacillota</taxon>
        <taxon>Clostridia</taxon>
        <taxon>Eubacteriales</taxon>
        <taxon>Clostridiaceae</taxon>
        <taxon>Clostridium</taxon>
    </lineage>
</organism>
<feature type="domain" description="ABC transporter" evidence="4">
    <location>
        <begin position="4"/>
        <end position="235"/>
    </location>
</feature>
<dbReference type="Proteomes" id="UP000184080">
    <property type="component" value="Unassembled WGS sequence"/>
</dbReference>
<dbReference type="SUPFAM" id="SSF52540">
    <property type="entry name" value="P-loop containing nucleoside triphosphate hydrolases"/>
    <property type="match status" value="1"/>
</dbReference>
<protein>
    <submittedName>
        <fullName evidence="5">NitT/TauT family transport system ATP-binding protein</fullName>
    </submittedName>
</protein>
<keyword evidence="1" id="KW-0813">Transport</keyword>
<evidence type="ECO:0000256" key="1">
    <source>
        <dbReference type="ARBA" id="ARBA00022448"/>
    </source>
</evidence>
<dbReference type="PANTHER" id="PTHR42788">
    <property type="entry name" value="TAURINE IMPORT ATP-BINDING PROTEIN-RELATED"/>
    <property type="match status" value="1"/>
</dbReference>
<dbReference type="SMART" id="SM00382">
    <property type="entry name" value="AAA"/>
    <property type="match status" value="1"/>
</dbReference>
<dbReference type="EMBL" id="FQZO01000001">
    <property type="protein sequence ID" value="SHI43237.1"/>
    <property type="molecule type" value="Genomic_DNA"/>
</dbReference>
<dbReference type="AlphaFoldDB" id="A0A1M6B3J9"/>
<evidence type="ECO:0000313" key="6">
    <source>
        <dbReference type="Proteomes" id="UP000184080"/>
    </source>
</evidence>
<dbReference type="InterPro" id="IPR017871">
    <property type="entry name" value="ABC_transporter-like_CS"/>
</dbReference>